<dbReference type="InterPro" id="IPR003442">
    <property type="entry name" value="T6A_TsaE"/>
</dbReference>
<organism evidence="11 12">
    <name type="scientific">Anaerovorax odorimutans</name>
    <dbReference type="NCBI Taxonomy" id="109327"/>
    <lineage>
        <taxon>Bacteria</taxon>
        <taxon>Bacillati</taxon>
        <taxon>Bacillota</taxon>
        <taxon>Clostridia</taxon>
        <taxon>Peptostreptococcales</taxon>
        <taxon>Anaerovoracaceae</taxon>
        <taxon>Anaerovorax</taxon>
    </lineage>
</organism>
<proteinExistence type="inferred from homology"/>
<reference evidence="11 12" key="1">
    <citation type="submission" date="2022-06" db="EMBL/GenBank/DDBJ databases">
        <title>Isolation of gut microbiota from human fecal samples.</title>
        <authorList>
            <person name="Pamer E.G."/>
            <person name="Barat B."/>
            <person name="Waligurski E."/>
            <person name="Medina S."/>
            <person name="Paddock L."/>
            <person name="Mostad J."/>
        </authorList>
    </citation>
    <scope>NUCLEOTIDE SEQUENCE [LARGE SCALE GENOMIC DNA]</scope>
    <source>
        <strain evidence="11 12">SL.3.17</strain>
    </source>
</reference>
<comment type="similarity">
    <text evidence="2">Belongs to the TsaE family.</text>
</comment>
<evidence type="ECO:0000256" key="6">
    <source>
        <dbReference type="ARBA" id="ARBA00022723"/>
    </source>
</evidence>
<evidence type="ECO:0000313" key="12">
    <source>
        <dbReference type="Proteomes" id="UP001524502"/>
    </source>
</evidence>
<evidence type="ECO:0000256" key="9">
    <source>
        <dbReference type="ARBA" id="ARBA00022842"/>
    </source>
</evidence>
<keyword evidence="8" id="KW-0067">ATP-binding</keyword>
<dbReference type="SUPFAM" id="SSF52540">
    <property type="entry name" value="P-loop containing nucleoside triphosphate hydrolases"/>
    <property type="match status" value="1"/>
</dbReference>
<evidence type="ECO:0000313" key="11">
    <source>
        <dbReference type="EMBL" id="MCQ4636139.1"/>
    </source>
</evidence>
<dbReference type="NCBIfam" id="TIGR00150">
    <property type="entry name" value="T6A_YjeE"/>
    <property type="match status" value="1"/>
</dbReference>
<keyword evidence="9" id="KW-0460">Magnesium</keyword>
<evidence type="ECO:0000256" key="10">
    <source>
        <dbReference type="ARBA" id="ARBA00032441"/>
    </source>
</evidence>
<comment type="caution">
    <text evidence="11">The sequence shown here is derived from an EMBL/GenBank/DDBJ whole genome shotgun (WGS) entry which is preliminary data.</text>
</comment>
<keyword evidence="12" id="KW-1185">Reference proteome</keyword>
<dbReference type="InterPro" id="IPR027417">
    <property type="entry name" value="P-loop_NTPase"/>
</dbReference>
<dbReference type="EMBL" id="JANFXK010000004">
    <property type="protein sequence ID" value="MCQ4636139.1"/>
    <property type="molecule type" value="Genomic_DNA"/>
</dbReference>
<keyword evidence="4" id="KW-0963">Cytoplasm</keyword>
<dbReference type="Proteomes" id="UP001524502">
    <property type="component" value="Unassembled WGS sequence"/>
</dbReference>
<dbReference type="Pfam" id="PF02367">
    <property type="entry name" value="TsaE"/>
    <property type="match status" value="1"/>
</dbReference>
<evidence type="ECO:0000256" key="4">
    <source>
        <dbReference type="ARBA" id="ARBA00022490"/>
    </source>
</evidence>
<dbReference type="Gene3D" id="3.40.50.300">
    <property type="entry name" value="P-loop containing nucleotide triphosphate hydrolases"/>
    <property type="match status" value="1"/>
</dbReference>
<dbReference type="PANTHER" id="PTHR33540:SF2">
    <property type="entry name" value="TRNA THREONYLCARBAMOYLADENOSINE BIOSYNTHESIS PROTEIN TSAE"/>
    <property type="match status" value="1"/>
</dbReference>
<evidence type="ECO:0000256" key="1">
    <source>
        <dbReference type="ARBA" id="ARBA00004496"/>
    </source>
</evidence>
<keyword evidence="5" id="KW-0819">tRNA processing</keyword>
<evidence type="ECO:0000256" key="2">
    <source>
        <dbReference type="ARBA" id="ARBA00007599"/>
    </source>
</evidence>
<evidence type="ECO:0000256" key="3">
    <source>
        <dbReference type="ARBA" id="ARBA00019010"/>
    </source>
</evidence>
<evidence type="ECO:0000256" key="8">
    <source>
        <dbReference type="ARBA" id="ARBA00022840"/>
    </source>
</evidence>
<gene>
    <name evidence="11" type="primary">tsaE</name>
    <name evidence="11" type="ORF">NE619_05315</name>
</gene>
<dbReference type="PANTHER" id="PTHR33540">
    <property type="entry name" value="TRNA THREONYLCARBAMOYLADENOSINE BIOSYNTHESIS PROTEIN TSAE"/>
    <property type="match status" value="1"/>
</dbReference>
<comment type="subcellular location">
    <subcellularLocation>
        <location evidence="1">Cytoplasm</location>
    </subcellularLocation>
</comment>
<accession>A0ABT1RLS0</accession>
<evidence type="ECO:0000256" key="5">
    <source>
        <dbReference type="ARBA" id="ARBA00022694"/>
    </source>
</evidence>
<protein>
    <recommendedName>
        <fullName evidence="3">tRNA threonylcarbamoyladenosine biosynthesis protein TsaE</fullName>
    </recommendedName>
    <alternativeName>
        <fullName evidence="10">t(6)A37 threonylcarbamoyladenosine biosynthesis protein TsaE</fullName>
    </alternativeName>
</protein>
<keyword evidence="7" id="KW-0547">Nucleotide-binding</keyword>
<sequence>MRTITLKNEEETRVFGRQLGQNSKKGDIIALIGDLGTGKTALTKYIAEGLGIQETITSPTFTIVQEYHDGRLPLYHFDVYRIGDPDEMFELGYEEYFFGDGVCVVEWADLIEELIPQEAKKIFIEYGQHEGERIYRCTF</sequence>
<keyword evidence="6" id="KW-0479">Metal-binding</keyword>
<evidence type="ECO:0000256" key="7">
    <source>
        <dbReference type="ARBA" id="ARBA00022741"/>
    </source>
</evidence>
<name>A0ABT1RLS0_9FIRM</name>